<comment type="caution">
    <text evidence="6">The sequence shown here is derived from an EMBL/GenBank/DDBJ whole genome shotgun (WGS) entry which is preliminary data.</text>
</comment>
<dbReference type="InterPro" id="IPR000014">
    <property type="entry name" value="PAS"/>
</dbReference>
<keyword evidence="2" id="KW-0288">FMN</keyword>
<accession>A0AAW0DWE0</accession>
<reference evidence="6 7" key="1">
    <citation type="journal article" date="2024" name="J Genomics">
        <title>Draft genome sequencing and assembly of Favolaschia claudopus CIRM-BRFM 2984 isolated from oak limbs.</title>
        <authorList>
            <person name="Navarro D."/>
            <person name="Drula E."/>
            <person name="Chaduli D."/>
            <person name="Cazenave R."/>
            <person name="Ahrendt S."/>
            <person name="Wang J."/>
            <person name="Lipzen A."/>
            <person name="Daum C."/>
            <person name="Barry K."/>
            <person name="Grigoriev I.V."/>
            <person name="Favel A."/>
            <person name="Rosso M.N."/>
            <person name="Martin F."/>
        </authorList>
    </citation>
    <scope>NUCLEOTIDE SEQUENCE [LARGE SCALE GENOMIC DNA]</scope>
    <source>
        <strain evidence="6 7">CIRM-BRFM 2984</strain>
    </source>
</reference>
<evidence type="ECO:0000259" key="5">
    <source>
        <dbReference type="PROSITE" id="PS50132"/>
    </source>
</evidence>
<dbReference type="CDD" id="cd00130">
    <property type="entry name" value="PAS"/>
    <property type="match status" value="1"/>
</dbReference>
<dbReference type="SUPFAM" id="SSF48097">
    <property type="entry name" value="Regulator of G-protein signaling, RGS"/>
    <property type="match status" value="1"/>
</dbReference>
<dbReference type="Proteomes" id="UP001362999">
    <property type="component" value="Unassembled WGS sequence"/>
</dbReference>
<dbReference type="PROSITE" id="PS50132">
    <property type="entry name" value="RGS"/>
    <property type="match status" value="1"/>
</dbReference>
<feature type="compositionally biased region" description="Polar residues" evidence="4">
    <location>
        <begin position="169"/>
        <end position="184"/>
    </location>
</feature>
<dbReference type="SMART" id="SM00086">
    <property type="entry name" value="PAC"/>
    <property type="match status" value="1"/>
</dbReference>
<dbReference type="InterPro" id="IPR035965">
    <property type="entry name" value="PAS-like_dom_sf"/>
</dbReference>
<dbReference type="GO" id="GO:0005634">
    <property type="term" value="C:nucleus"/>
    <property type="evidence" value="ECO:0007669"/>
    <property type="project" value="TreeGrafter"/>
</dbReference>
<evidence type="ECO:0000256" key="4">
    <source>
        <dbReference type="SAM" id="MobiDB-lite"/>
    </source>
</evidence>
<feature type="region of interest" description="Disordered" evidence="4">
    <location>
        <begin position="1"/>
        <end position="96"/>
    </location>
</feature>
<evidence type="ECO:0000256" key="2">
    <source>
        <dbReference type="ARBA" id="ARBA00022643"/>
    </source>
</evidence>
<dbReference type="InterPro" id="IPR001610">
    <property type="entry name" value="PAC"/>
</dbReference>
<keyword evidence="7" id="KW-1185">Reference proteome</keyword>
<gene>
    <name evidence="6" type="ORF">R3P38DRAFT_1372705</name>
</gene>
<protein>
    <recommendedName>
        <fullName evidence="5">RGS domain-containing protein</fullName>
    </recommendedName>
</protein>
<dbReference type="Pfam" id="PF00615">
    <property type="entry name" value="RGS"/>
    <property type="match status" value="1"/>
</dbReference>
<feature type="compositionally biased region" description="Low complexity" evidence="4">
    <location>
        <begin position="1"/>
        <end position="14"/>
    </location>
</feature>
<dbReference type="EMBL" id="JAWWNJ010000005">
    <property type="protein sequence ID" value="KAK7055954.1"/>
    <property type="molecule type" value="Genomic_DNA"/>
</dbReference>
<feature type="region of interest" description="Disordered" evidence="4">
    <location>
        <begin position="108"/>
        <end position="331"/>
    </location>
</feature>
<dbReference type="Pfam" id="PF13426">
    <property type="entry name" value="PAS_9"/>
    <property type="match status" value="1"/>
</dbReference>
<keyword evidence="1" id="KW-0285">Flavoprotein</keyword>
<name>A0AAW0DWE0_9AGAR</name>
<evidence type="ECO:0000256" key="1">
    <source>
        <dbReference type="ARBA" id="ARBA00022630"/>
    </source>
</evidence>
<proteinExistence type="predicted"/>
<dbReference type="AlphaFoldDB" id="A0AAW0DWE0"/>
<dbReference type="InterPro" id="IPR044926">
    <property type="entry name" value="RGS_subdomain_2"/>
</dbReference>
<feature type="compositionally biased region" description="Polar residues" evidence="4">
    <location>
        <begin position="22"/>
        <end position="39"/>
    </location>
</feature>
<feature type="compositionally biased region" description="Polar residues" evidence="4">
    <location>
        <begin position="148"/>
        <end position="161"/>
    </location>
</feature>
<dbReference type="PANTHER" id="PTHR47429">
    <property type="entry name" value="PROTEIN TWIN LOV 1"/>
    <property type="match status" value="1"/>
</dbReference>
<feature type="compositionally biased region" description="Low complexity" evidence="4">
    <location>
        <begin position="65"/>
        <end position="75"/>
    </location>
</feature>
<dbReference type="SUPFAM" id="SSF55785">
    <property type="entry name" value="PYP-like sensor domain (PAS domain)"/>
    <property type="match status" value="1"/>
</dbReference>
<evidence type="ECO:0000313" key="6">
    <source>
        <dbReference type="EMBL" id="KAK7055954.1"/>
    </source>
</evidence>
<evidence type="ECO:0000313" key="7">
    <source>
        <dbReference type="Proteomes" id="UP001362999"/>
    </source>
</evidence>
<keyword evidence="3" id="KW-0157">Chromophore</keyword>
<dbReference type="PANTHER" id="PTHR47429:SF2">
    <property type="entry name" value="PROTEIN TWIN LOV 1"/>
    <property type="match status" value="1"/>
</dbReference>
<feature type="region of interest" description="Disordered" evidence="4">
    <location>
        <begin position="689"/>
        <end position="716"/>
    </location>
</feature>
<feature type="compositionally biased region" description="Pro residues" evidence="4">
    <location>
        <begin position="55"/>
        <end position="64"/>
    </location>
</feature>
<feature type="compositionally biased region" description="Low complexity" evidence="4">
    <location>
        <begin position="288"/>
        <end position="323"/>
    </location>
</feature>
<dbReference type="InterPro" id="IPR036305">
    <property type="entry name" value="RGS_sf"/>
</dbReference>
<dbReference type="Gene3D" id="3.30.450.20">
    <property type="entry name" value="PAS domain"/>
    <property type="match status" value="1"/>
</dbReference>
<feature type="compositionally biased region" description="Polar residues" evidence="4">
    <location>
        <begin position="76"/>
        <end position="86"/>
    </location>
</feature>
<sequence>MDEGSASSSTSTASDILPMTPISENPSSSDLGPDSTPTMEPNLERKLTIRVPMEYIPPSPPPSASLPAIPASSRPQSLTPVATTIPQQQQQQAKRASVPIWVAAAVEHRPSTPPPEPNSPSTTVEAENGAKTETPAASAAEAGETHTKMPSKTIIMTSSHSAVHLPSAHPSSQPQQRNGNSNSAAKFGTTLLPTSIPATTRPRRKSAPGQRNTSFELDGMVPDLPRVRKSPSFIPHVSHIDFDSSSSESEDDVDGLRDQGQSGGGGSRRRLFSEESDLSRWAPEPAMTLNTTLASTSLSSSSPRKQWSTRSAQSRSSASASHSLRSKDSGVLGMGMSASEFRARPTTPVRIGVNSNLSNVNGNTDNTMMLGMPKEFVQRDVDYTMRALMSREMFVRMLGEPLARQRFREFLAADGSAAVLDFWTDAQWLAQAAGRVRAAGVAFRDLYVSNSGDSHVTLAPEVRRELLAALQHIVASDASFGSTQTQLLDGMYQDQFQRFIKHQIIQETHVSLGKSNLAAQELSEGLGDTFVLTNPRLPDHPIVLVSDGFVDVTGYPRALIVGRNCRFMQGPGTPPASVQRIRDGLNSGKGCTELLLNYRRNGEPFYCLLCIIPVRDTSGTIVYFIGGQTNVTGLLATDKGIGMHGAGGGRGSDGGVPSATMTQMSPTLAMRLEQSRHNAHRSSTADLLAGAGTGSQRRGAAGAAESRQSQAANGHMSHGGSGFFRGLFGRGGQAGAGGLGAKPEGKQVIAGAEAMMNVPGVRGSQDQYALFQNSYNKVIVFKFKKREITFVSPQMLAFLGLPTRTQRDLHASSLIRNDMVRLVTAGDDRNETRRLREDLKDNVQRGTPCSLYCAVKVPGKGLLPRTVDNSRHKFGMMHMTPIKDGDNVAVAFVAIFG</sequence>
<feature type="domain" description="RGS" evidence="5">
    <location>
        <begin position="393"/>
        <end position="501"/>
    </location>
</feature>
<dbReference type="Gene3D" id="1.10.167.10">
    <property type="entry name" value="Regulator of G-protein Signalling 4, domain 2"/>
    <property type="match status" value="1"/>
</dbReference>
<dbReference type="InterPro" id="IPR016137">
    <property type="entry name" value="RGS"/>
</dbReference>
<evidence type="ECO:0000256" key="3">
    <source>
        <dbReference type="ARBA" id="ARBA00022991"/>
    </source>
</evidence>
<organism evidence="6 7">
    <name type="scientific">Favolaschia claudopus</name>
    <dbReference type="NCBI Taxonomy" id="2862362"/>
    <lineage>
        <taxon>Eukaryota</taxon>
        <taxon>Fungi</taxon>
        <taxon>Dikarya</taxon>
        <taxon>Basidiomycota</taxon>
        <taxon>Agaricomycotina</taxon>
        <taxon>Agaricomycetes</taxon>
        <taxon>Agaricomycetidae</taxon>
        <taxon>Agaricales</taxon>
        <taxon>Marasmiineae</taxon>
        <taxon>Mycenaceae</taxon>
        <taxon>Favolaschia</taxon>
    </lineage>
</organism>